<keyword evidence="8" id="KW-0967">Endosome</keyword>
<evidence type="ECO:0000256" key="4">
    <source>
        <dbReference type="ARBA" id="ARBA00004279"/>
    </source>
</evidence>
<dbReference type="PROSITE" id="PS51407">
    <property type="entry name" value="LAMP_3"/>
    <property type="match status" value="1"/>
</dbReference>
<dbReference type="GO" id="GO:0031902">
    <property type="term" value="C:late endosome membrane"/>
    <property type="evidence" value="ECO:0007669"/>
    <property type="project" value="TreeGrafter"/>
</dbReference>
<comment type="caution">
    <text evidence="20">Lacks conserved residue(s) required for the propagation of feature annotation.</text>
</comment>
<keyword evidence="10" id="KW-0770">Synapse</keyword>
<dbReference type="Gene3D" id="2.40.160.110">
    <property type="match status" value="1"/>
</dbReference>
<evidence type="ECO:0000256" key="13">
    <source>
        <dbReference type="ARBA" id="ARBA00023273"/>
    </source>
</evidence>
<evidence type="ECO:0000256" key="1">
    <source>
        <dbReference type="ARBA" id="ARBA00004151"/>
    </source>
</evidence>
<evidence type="ECO:0000256" key="10">
    <source>
        <dbReference type="ARBA" id="ARBA00023018"/>
    </source>
</evidence>
<evidence type="ECO:0000256" key="16">
    <source>
        <dbReference type="ARBA" id="ARBA00053950"/>
    </source>
</evidence>
<evidence type="ECO:0000256" key="11">
    <source>
        <dbReference type="ARBA" id="ARBA00023136"/>
    </source>
</evidence>
<dbReference type="EMBL" id="OU895877">
    <property type="protein sequence ID" value="CAG9799172.1"/>
    <property type="molecule type" value="Genomic_DNA"/>
</dbReference>
<keyword evidence="26" id="KW-1185">Reference proteome</keyword>
<comment type="subcellular location">
    <subcellularLocation>
        <location evidence="4">Cell projection</location>
        <location evidence="4">Dendrite</location>
    </subcellularLocation>
    <subcellularLocation>
        <location evidence="17">Cell projection</location>
        <location evidence="17">Growth cone membrane</location>
        <topology evidence="17">Single-pass type I membrane protein</topology>
    </subcellularLocation>
    <subcellularLocation>
        <location evidence="15">Cytoplasmic vesicle</location>
        <location evidence="15">Secretory vesicle</location>
        <location evidence="15">Synaptic vesicle membrane</location>
        <topology evidence="15">Single-pass type I membrane protein</topology>
    </subcellularLocation>
    <subcellularLocation>
        <location evidence="2">Early endosome membrane</location>
        <topology evidence="2">Single-pass type I membrane protein</topology>
    </subcellularLocation>
    <subcellularLocation>
        <location evidence="1">Endoplasmic reticulum-Golgi intermediate compartment membrane</location>
        <topology evidence="1">Single-pass type I membrane protein</topology>
    </subcellularLocation>
    <subcellularLocation>
        <location evidence="20">Membrane</location>
        <topology evidence="20">Single-pass type I membrane protein</topology>
    </subcellularLocation>
    <subcellularLocation>
        <location evidence="3">Recycling endosome</location>
    </subcellularLocation>
</comment>
<feature type="transmembrane region" description="Helical" evidence="21">
    <location>
        <begin position="201"/>
        <end position="223"/>
    </location>
</feature>
<dbReference type="OrthoDB" id="6232933at2759"/>
<evidence type="ECO:0000256" key="7">
    <source>
        <dbReference type="ARBA" id="ARBA00022729"/>
    </source>
</evidence>
<comment type="function">
    <text evidence="16">Plays a role in short-term synaptic plasticity in a subset of GABAergic neurons in the brain.</text>
</comment>
<organism evidence="25 26">
    <name type="scientific">Chironomus riparius</name>
    <dbReference type="NCBI Taxonomy" id="315576"/>
    <lineage>
        <taxon>Eukaryota</taxon>
        <taxon>Metazoa</taxon>
        <taxon>Ecdysozoa</taxon>
        <taxon>Arthropoda</taxon>
        <taxon>Hexapoda</taxon>
        <taxon>Insecta</taxon>
        <taxon>Pterygota</taxon>
        <taxon>Neoptera</taxon>
        <taxon>Endopterygota</taxon>
        <taxon>Diptera</taxon>
        <taxon>Nematocera</taxon>
        <taxon>Chironomoidea</taxon>
        <taxon>Chironomidae</taxon>
        <taxon>Chironominae</taxon>
        <taxon>Chironomus</taxon>
    </lineage>
</organism>
<proteinExistence type="inferred from homology"/>
<dbReference type="GO" id="GO:0072594">
    <property type="term" value="P:establishment of protein localization to organelle"/>
    <property type="evidence" value="ECO:0007669"/>
    <property type="project" value="TreeGrafter"/>
</dbReference>
<evidence type="ECO:0000256" key="20">
    <source>
        <dbReference type="PROSITE-ProRule" id="PRU00740"/>
    </source>
</evidence>
<keyword evidence="13" id="KW-0966">Cell projection</keyword>
<evidence type="ECO:0000259" key="24">
    <source>
        <dbReference type="Pfam" id="PF21222"/>
    </source>
</evidence>
<dbReference type="PANTHER" id="PTHR11506">
    <property type="entry name" value="LYSOSOME-ASSOCIATED MEMBRANE GLYCOPROTEIN"/>
    <property type="match status" value="1"/>
</dbReference>
<evidence type="ECO:0000256" key="12">
    <source>
        <dbReference type="ARBA" id="ARBA00023180"/>
    </source>
</evidence>
<feature type="signal peptide" evidence="22">
    <location>
        <begin position="1"/>
        <end position="19"/>
    </location>
</feature>
<dbReference type="GO" id="GO:0005765">
    <property type="term" value="C:lysosomal membrane"/>
    <property type="evidence" value="ECO:0007669"/>
    <property type="project" value="TreeGrafter"/>
</dbReference>
<dbReference type="Pfam" id="PF21222">
    <property type="entry name" value="Lamp2_2nd"/>
    <property type="match status" value="1"/>
</dbReference>
<feature type="chain" id="PRO_5040312040" description="Lysosome-associated membrane glycoprotein 5" evidence="22">
    <location>
        <begin position="20"/>
        <end position="237"/>
    </location>
</feature>
<evidence type="ECO:0000256" key="3">
    <source>
        <dbReference type="ARBA" id="ARBA00004172"/>
    </source>
</evidence>
<dbReference type="InterPro" id="IPR048524">
    <property type="entry name" value="Lamp2-like_TM"/>
</dbReference>
<dbReference type="Proteomes" id="UP001153620">
    <property type="component" value="Chromosome 1"/>
</dbReference>
<gene>
    <name evidence="25" type="ORF">CHIRRI_LOCUS2144</name>
</gene>
<comment type="similarity">
    <text evidence="5 20">Belongs to the LAMP family.</text>
</comment>
<name>A0A9N9WPI7_9DIPT</name>
<reference evidence="25" key="1">
    <citation type="submission" date="2022-01" db="EMBL/GenBank/DDBJ databases">
        <authorList>
            <person name="King R."/>
        </authorList>
    </citation>
    <scope>NUCLEOTIDE SEQUENCE</scope>
</reference>
<keyword evidence="7 22" id="KW-0732">Signal</keyword>
<evidence type="ECO:0000256" key="22">
    <source>
        <dbReference type="SAM" id="SignalP"/>
    </source>
</evidence>
<evidence type="ECO:0000256" key="15">
    <source>
        <dbReference type="ARBA" id="ARBA00029428"/>
    </source>
</evidence>
<evidence type="ECO:0000259" key="23">
    <source>
        <dbReference type="Pfam" id="PF01299"/>
    </source>
</evidence>
<evidence type="ECO:0000256" key="6">
    <source>
        <dbReference type="ARBA" id="ARBA00022692"/>
    </source>
</evidence>
<feature type="domain" description="Lysosome-associated membrane glycoprotein 2-like luminal" evidence="23">
    <location>
        <begin position="29"/>
        <end position="178"/>
    </location>
</feature>
<keyword evidence="12" id="KW-0325">Glycoprotein</keyword>
<evidence type="ECO:0000256" key="21">
    <source>
        <dbReference type="SAM" id="Phobius"/>
    </source>
</evidence>
<evidence type="ECO:0000256" key="14">
    <source>
        <dbReference type="ARBA" id="ARBA00023329"/>
    </source>
</evidence>
<feature type="domain" description="Lysosome-associated membrane glycoprotein 2-like transmembrane" evidence="24">
    <location>
        <begin position="202"/>
        <end position="230"/>
    </location>
</feature>
<evidence type="ECO:0000313" key="25">
    <source>
        <dbReference type="EMBL" id="CAG9799172.1"/>
    </source>
</evidence>
<evidence type="ECO:0000256" key="9">
    <source>
        <dbReference type="ARBA" id="ARBA00022989"/>
    </source>
</evidence>
<dbReference type="AlphaFoldDB" id="A0A9N9WPI7"/>
<dbReference type="InterPro" id="IPR002000">
    <property type="entry name" value="Lysosome-assoc_membr_glycop"/>
</dbReference>
<evidence type="ECO:0000256" key="8">
    <source>
        <dbReference type="ARBA" id="ARBA00022753"/>
    </source>
</evidence>
<evidence type="ECO:0000256" key="5">
    <source>
        <dbReference type="ARBA" id="ARBA00009644"/>
    </source>
</evidence>
<dbReference type="PANTHER" id="PTHR11506:SF35">
    <property type="entry name" value="LYSOSOME-ASSOCIATED MEMBRANE GLYCOPROTEIN 5"/>
    <property type="match status" value="1"/>
</dbReference>
<keyword evidence="11 20" id="KW-0472">Membrane</keyword>
<accession>A0A9N9WPI7</accession>
<evidence type="ECO:0000256" key="2">
    <source>
        <dbReference type="ARBA" id="ARBA00004158"/>
    </source>
</evidence>
<evidence type="ECO:0000256" key="19">
    <source>
        <dbReference type="ARBA" id="ARBA00076257"/>
    </source>
</evidence>
<evidence type="ECO:0000256" key="17">
    <source>
        <dbReference type="ARBA" id="ARBA00060492"/>
    </source>
</evidence>
<protein>
    <recommendedName>
        <fullName evidence="18">Lysosome-associated membrane glycoprotein 5</fullName>
    </recommendedName>
    <alternativeName>
        <fullName evidence="19">Lysosome-associated membrane protein 5</fullName>
    </alternativeName>
</protein>
<reference evidence="25" key="2">
    <citation type="submission" date="2022-10" db="EMBL/GenBank/DDBJ databases">
        <authorList>
            <consortium name="ENA_rothamsted_submissions"/>
            <consortium name="culmorum"/>
            <person name="King R."/>
        </authorList>
    </citation>
    <scope>NUCLEOTIDE SEQUENCE</scope>
</reference>
<evidence type="ECO:0000313" key="26">
    <source>
        <dbReference type="Proteomes" id="UP001153620"/>
    </source>
</evidence>
<dbReference type="Pfam" id="PF01299">
    <property type="entry name" value="Lamp2-like_luminal"/>
    <property type="match status" value="1"/>
</dbReference>
<keyword evidence="14" id="KW-0968">Cytoplasmic vesicle</keyword>
<evidence type="ECO:0000256" key="18">
    <source>
        <dbReference type="ARBA" id="ARBA00074379"/>
    </source>
</evidence>
<dbReference type="GO" id="GO:0005886">
    <property type="term" value="C:plasma membrane"/>
    <property type="evidence" value="ECO:0007669"/>
    <property type="project" value="UniProtKB-SubCell"/>
</dbReference>
<dbReference type="InterPro" id="IPR048528">
    <property type="entry name" value="Lamp2-like_luminal"/>
</dbReference>
<dbReference type="PRINTS" id="PR00336">
    <property type="entry name" value="LYSASSOCTDMP"/>
</dbReference>
<sequence>MKLIVILIVILIYFGEANAGDIEWILNDKESSPCLLADMNIKVNFSYNASSDFNRQKSLYEIPNNLTKVDLVRSYCNDTESFLAVNWEHGNIFEITFIKYNKSYELSKFHVSLNATDILKDISDNKTIEIMYERLVNDSSFDTPANFSFHCNREQILNSTNNDGSSIILSKVQFEAFRRNNNKDKKFSLAKDCESNFKPDIVPIAVGLSLIALIIIVLIAYIVGRRRQQARGYLNIM</sequence>
<keyword evidence="6 20" id="KW-0812">Transmembrane</keyword>
<keyword evidence="9 21" id="KW-1133">Transmembrane helix</keyword>